<dbReference type="SUPFAM" id="SSF57701">
    <property type="entry name" value="Zn2/Cys6 DNA-binding domain"/>
    <property type="match status" value="1"/>
</dbReference>
<reference evidence="9" key="2">
    <citation type="submission" date="2023-05" db="EMBL/GenBank/DDBJ databases">
        <authorList>
            <consortium name="Lawrence Berkeley National Laboratory"/>
            <person name="Steindorff A."/>
            <person name="Hensen N."/>
            <person name="Bonometti L."/>
            <person name="Westerberg I."/>
            <person name="Brannstrom I.O."/>
            <person name="Guillou S."/>
            <person name="Cros-Aarteil S."/>
            <person name="Calhoun S."/>
            <person name="Haridas S."/>
            <person name="Kuo A."/>
            <person name="Mondo S."/>
            <person name="Pangilinan J."/>
            <person name="Riley R."/>
            <person name="Labutti K."/>
            <person name="Andreopoulos B."/>
            <person name="Lipzen A."/>
            <person name="Chen C."/>
            <person name="Yanf M."/>
            <person name="Daum C."/>
            <person name="Ng V."/>
            <person name="Clum A."/>
            <person name="Ohm R."/>
            <person name="Martin F."/>
            <person name="Silar P."/>
            <person name="Natvig D."/>
            <person name="Lalanne C."/>
            <person name="Gautier V."/>
            <person name="Ament-Velasquez S.L."/>
            <person name="Kruys A."/>
            <person name="Hutchinson M.I."/>
            <person name="Powell A.J."/>
            <person name="Barry K."/>
            <person name="Miller A.N."/>
            <person name="Grigoriev I.V."/>
            <person name="Debuchy R."/>
            <person name="Gladieux P."/>
            <person name="Thoren M.H."/>
            <person name="Johannesson H."/>
        </authorList>
    </citation>
    <scope>NUCLEOTIDE SEQUENCE</scope>
    <source>
        <strain evidence="9">CBS 141.50</strain>
    </source>
</reference>
<evidence type="ECO:0000256" key="1">
    <source>
        <dbReference type="ARBA" id="ARBA00004123"/>
    </source>
</evidence>
<dbReference type="InterPro" id="IPR036864">
    <property type="entry name" value="Zn2-C6_fun-type_DNA-bd_sf"/>
</dbReference>
<keyword evidence="10" id="KW-1185">Reference proteome</keyword>
<keyword evidence="4" id="KW-0238">DNA-binding</keyword>
<dbReference type="RefSeq" id="XP_062633414.1">
    <property type="nucleotide sequence ID" value="XM_062778435.1"/>
</dbReference>
<evidence type="ECO:0000256" key="3">
    <source>
        <dbReference type="ARBA" id="ARBA00023015"/>
    </source>
</evidence>
<reference evidence="9" key="1">
    <citation type="journal article" date="2023" name="Mol. Phylogenet. Evol.">
        <title>Genome-scale phylogeny and comparative genomics of the fungal order Sordariales.</title>
        <authorList>
            <person name="Hensen N."/>
            <person name="Bonometti L."/>
            <person name="Westerberg I."/>
            <person name="Brannstrom I.O."/>
            <person name="Guillou S."/>
            <person name="Cros-Aarteil S."/>
            <person name="Calhoun S."/>
            <person name="Haridas S."/>
            <person name="Kuo A."/>
            <person name="Mondo S."/>
            <person name="Pangilinan J."/>
            <person name="Riley R."/>
            <person name="LaButti K."/>
            <person name="Andreopoulos B."/>
            <person name="Lipzen A."/>
            <person name="Chen C."/>
            <person name="Yan M."/>
            <person name="Daum C."/>
            <person name="Ng V."/>
            <person name="Clum A."/>
            <person name="Steindorff A."/>
            <person name="Ohm R.A."/>
            <person name="Martin F."/>
            <person name="Silar P."/>
            <person name="Natvig D.O."/>
            <person name="Lalanne C."/>
            <person name="Gautier V."/>
            <person name="Ament-Velasquez S.L."/>
            <person name="Kruys A."/>
            <person name="Hutchinson M.I."/>
            <person name="Powell A.J."/>
            <person name="Barry K."/>
            <person name="Miller A.N."/>
            <person name="Grigoriev I.V."/>
            <person name="Debuchy R."/>
            <person name="Gladieux P."/>
            <person name="Hiltunen Thoren M."/>
            <person name="Johannesson H."/>
        </authorList>
    </citation>
    <scope>NUCLEOTIDE SEQUENCE</scope>
    <source>
        <strain evidence="9">CBS 141.50</strain>
    </source>
</reference>
<dbReference type="GO" id="GO:0000976">
    <property type="term" value="F:transcription cis-regulatory region binding"/>
    <property type="evidence" value="ECO:0007669"/>
    <property type="project" value="TreeGrafter"/>
</dbReference>
<keyword evidence="6" id="KW-0539">Nucleus</keyword>
<dbReference type="Proteomes" id="UP001302676">
    <property type="component" value="Unassembled WGS sequence"/>
</dbReference>
<evidence type="ECO:0000256" key="5">
    <source>
        <dbReference type="ARBA" id="ARBA00023163"/>
    </source>
</evidence>
<dbReference type="Pfam" id="PF00172">
    <property type="entry name" value="Zn_clus"/>
    <property type="match status" value="1"/>
</dbReference>
<feature type="compositionally biased region" description="Polar residues" evidence="7">
    <location>
        <begin position="7"/>
        <end position="27"/>
    </location>
</feature>
<dbReference type="EMBL" id="MU853642">
    <property type="protein sequence ID" value="KAK4140043.1"/>
    <property type="molecule type" value="Genomic_DNA"/>
</dbReference>
<comment type="subcellular location">
    <subcellularLocation>
        <location evidence="1">Nucleus</location>
    </subcellularLocation>
</comment>
<name>A0AAN6UVL8_9PEZI</name>
<organism evidence="9 10">
    <name type="scientific">Dichotomopilus funicola</name>
    <dbReference type="NCBI Taxonomy" id="1934379"/>
    <lineage>
        <taxon>Eukaryota</taxon>
        <taxon>Fungi</taxon>
        <taxon>Dikarya</taxon>
        <taxon>Ascomycota</taxon>
        <taxon>Pezizomycotina</taxon>
        <taxon>Sordariomycetes</taxon>
        <taxon>Sordariomycetidae</taxon>
        <taxon>Sordariales</taxon>
        <taxon>Chaetomiaceae</taxon>
        <taxon>Dichotomopilus</taxon>
    </lineage>
</organism>
<dbReference type="SMART" id="SM00066">
    <property type="entry name" value="GAL4"/>
    <property type="match status" value="1"/>
</dbReference>
<dbReference type="PROSITE" id="PS50048">
    <property type="entry name" value="ZN2_CY6_FUNGAL_2"/>
    <property type="match status" value="1"/>
</dbReference>
<dbReference type="Gene3D" id="4.10.240.10">
    <property type="entry name" value="Zn(2)-C6 fungal-type DNA-binding domain"/>
    <property type="match status" value="1"/>
</dbReference>
<dbReference type="AlphaFoldDB" id="A0AAN6UVL8"/>
<dbReference type="GO" id="GO:0000981">
    <property type="term" value="F:DNA-binding transcription factor activity, RNA polymerase II-specific"/>
    <property type="evidence" value="ECO:0007669"/>
    <property type="project" value="InterPro"/>
</dbReference>
<evidence type="ECO:0000313" key="9">
    <source>
        <dbReference type="EMBL" id="KAK4140043.1"/>
    </source>
</evidence>
<dbReference type="InterPro" id="IPR001138">
    <property type="entry name" value="Zn2Cys6_DnaBD"/>
</dbReference>
<evidence type="ECO:0000313" key="10">
    <source>
        <dbReference type="Proteomes" id="UP001302676"/>
    </source>
</evidence>
<dbReference type="GO" id="GO:0005634">
    <property type="term" value="C:nucleus"/>
    <property type="evidence" value="ECO:0007669"/>
    <property type="project" value="UniProtKB-SubCell"/>
</dbReference>
<dbReference type="GeneID" id="87815048"/>
<dbReference type="GO" id="GO:0008270">
    <property type="term" value="F:zinc ion binding"/>
    <property type="evidence" value="ECO:0007669"/>
    <property type="project" value="InterPro"/>
</dbReference>
<evidence type="ECO:0000259" key="8">
    <source>
        <dbReference type="PROSITE" id="PS50048"/>
    </source>
</evidence>
<evidence type="ECO:0000256" key="6">
    <source>
        <dbReference type="ARBA" id="ARBA00023242"/>
    </source>
</evidence>
<keyword evidence="5" id="KW-0804">Transcription</keyword>
<evidence type="ECO:0000256" key="4">
    <source>
        <dbReference type="ARBA" id="ARBA00023125"/>
    </source>
</evidence>
<comment type="caution">
    <text evidence="9">The sequence shown here is derived from an EMBL/GenBank/DDBJ whole genome shotgun (WGS) entry which is preliminary data.</text>
</comment>
<dbReference type="CDD" id="cd00067">
    <property type="entry name" value="GAL4"/>
    <property type="match status" value="1"/>
</dbReference>
<sequence length="542" mass="60128">MRVPTVATDSHSPESDPTSLDSINAKPTTGATGTAAGTTGGATPSERQQCWECRRRRLVCDGAQPVCSKCRAAGIVCPGYADKKPLTWLAPGQVMSRTRRKKSPAGRANPKSQQSRGAVDRKVTVTQRPKARNNGTTGRAAENEGQVQDEGWFGRPVDLRPEVVDVFEAMMYYNLHIYPQIEQSLLGPSGFLVPMVLLEGVPPSITHTLVSVVISHRIIQTADDPTTCQMVKPLWTRLYRHRDIAVREITRLIGNEKTRTHAVTITAVYALLFAMLQQSFTPCWRTHIEAYVNLLRSWGSFSDIIRDVPYMQLSLMALFIANIFANSTSPRDDQFHSTSTAETLRLIQAYYSEMYYPSVACPTPLFTEIVLISDLRTGAPSPQTTRAAQRILARVQAFDAQAWGESHETFRDEWVLLGGLYREAVALYAILGFQSSGAFPGGEYVPRPRASHARRLFALLEEAVHVPRVKKRMTWPLVVAGVEAARAGREVQRWISSRLDELSRDQGGATPRVGKAVLERYWAKGGEGGWDGCFVEPLCLII</sequence>
<dbReference type="Pfam" id="PF11951">
    <property type="entry name" value="Fungal_trans_2"/>
    <property type="match status" value="1"/>
</dbReference>
<keyword evidence="2" id="KW-0862">Zinc</keyword>
<dbReference type="PANTHER" id="PTHR37534">
    <property type="entry name" value="TRANSCRIPTIONAL ACTIVATOR PROTEIN UGA3"/>
    <property type="match status" value="1"/>
</dbReference>
<dbReference type="GO" id="GO:0045944">
    <property type="term" value="P:positive regulation of transcription by RNA polymerase II"/>
    <property type="evidence" value="ECO:0007669"/>
    <property type="project" value="TreeGrafter"/>
</dbReference>
<gene>
    <name evidence="9" type="ORF">C8A04DRAFT_15306</name>
</gene>
<feature type="region of interest" description="Disordered" evidence="7">
    <location>
        <begin position="1"/>
        <end position="46"/>
    </location>
</feature>
<dbReference type="InterPro" id="IPR021858">
    <property type="entry name" value="Fun_TF"/>
</dbReference>
<evidence type="ECO:0000256" key="7">
    <source>
        <dbReference type="SAM" id="MobiDB-lite"/>
    </source>
</evidence>
<keyword evidence="3" id="KW-0805">Transcription regulation</keyword>
<dbReference type="PANTHER" id="PTHR37534:SF15">
    <property type="entry name" value="ZN(II)2CYS6 TRANSCRIPTION FACTOR (EUROFUNG)"/>
    <property type="match status" value="1"/>
</dbReference>
<feature type="domain" description="Zn(2)-C6 fungal-type" evidence="8">
    <location>
        <begin position="49"/>
        <end position="77"/>
    </location>
</feature>
<feature type="region of interest" description="Disordered" evidence="7">
    <location>
        <begin position="91"/>
        <end position="147"/>
    </location>
</feature>
<evidence type="ECO:0000256" key="2">
    <source>
        <dbReference type="ARBA" id="ARBA00022833"/>
    </source>
</evidence>
<proteinExistence type="predicted"/>
<feature type="compositionally biased region" description="Low complexity" evidence="7">
    <location>
        <begin position="28"/>
        <end position="46"/>
    </location>
</feature>
<accession>A0AAN6UVL8</accession>
<protein>
    <submittedName>
        <fullName evidence="9">Fungal-specific transcription factor domain-containing protein</fullName>
    </submittedName>
</protein>